<organism evidence="2 3">
    <name type="scientific">Macrolepiota fuliginosa MF-IS2</name>
    <dbReference type="NCBI Taxonomy" id="1400762"/>
    <lineage>
        <taxon>Eukaryota</taxon>
        <taxon>Fungi</taxon>
        <taxon>Dikarya</taxon>
        <taxon>Basidiomycota</taxon>
        <taxon>Agaricomycotina</taxon>
        <taxon>Agaricomycetes</taxon>
        <taxon>Agaricomycetidae</taxon>
        <taxon>Agaricales</taxon>
        <taxon>Agaricineae</taxon>
        <taxon>Agaricaceae</taxon>
        <taxon>Macrolepiota</taxon>
    </lineage>
</organism>
<name>A0A9P5XMJ0_9AGAR</name>
<evidence type="ECO:0000256" key="1">
    <source>
        <dbReference type="SAM" id="MobiDB-lite"/>
    </source>
</evidence>
<evidence type="ECO:0000313" key="3">
    <source>
        <dbReference type="Proteomes" id="UP000807342"/>
    </source>
</evidence>
<reference evidence="2" key="1">
    <citation type="submission" date="2020-11" db="EMBL/GenBank/DDBJ databases">
        <authorList>
            <consortium name="DOE Joint Genome Institute"/>
            <person name="Ahrendt S."/>
            <person name="Riley R."/>
            <person name="Andreopoulos W."/>
            <person name="Labutti K."/>
            <person name="Pangilinan J."/>
            <person name="Ruiz-Duenas F.J."/>
            <person name="Barrasa J.M."/>
            <person name="Sanchez-Garcia M."/>
            <person name="Camarero S."/>
            <person name="Miyauchi S."/>
            <person name="Serrano A."/>
            <person name="Linde D."/>
            <person name="Babiker R."/>
            <person name="Drula E."/>
            <person name="Ayuso-Fernandez I."/>
            <person name="Pacheco R."/>
            <person name="Padilla G."/>
            <person name="Ferreira P."/>
            <person name="Barriuso J."/>
            <person name="Kellner H."/>
            <person name="Castanera R."/>
            <person name="Alfaro M."/>
            <person name="Ramirez L."/>
            <person name="Pisabarro A.G."/>
            <person name="Kuo A."/>
            <person name="Tritt A."/>
            <person name="Lipzen A."/>
            <person name="He G."/>
            <person name="Yan M."/>
            <person name="Ng V."/>
            <person name="Cullen D."/>
            <person name="Martin F."/>
            <person name="Rosso M.-N."/>
            <person name="Henrissat B."/>
            <person name="Hibbett D."/>
            <person name="Martinez A.T."/>
            <person name="Grigoriev I.V."/>
        </authorList>
    </citation>
    <scope>NUCLEOTIDE SEQUENCE</scope>
    <source>
        <strain evidence="2">MF-IS2</strain>
    </source>
</reference>
<feature type="region of interest" description="Disordered" evidence="1">
    <location>
        <begin position="239"/>
        <end position="263"/>
    </location>
</feature>
<dbReference type="EMBL" id="MU151060">
    <property type="protein sequence ID" value="KAF9453568.1"/>
    <property type="molecule type" value="Genomic_DNA"/>
</dbReference>
<sequence length="353" mass="41132">MTAHEVPAEVWGKIFDVCCQDGGQTGRSLALASRYFHAVSKSSQYISITLTGKRAIAKFAELLATNHECRRVKYLFMSTFEPEPNMLEYIRKGLYQAHLPPPLVTHDAKLDPTEHHQITADMYRILEFIAPTVRILHVVIGFYREEIFFPMEFPVLEELTIQGPFHDHYDCNDDFCDTLYPSIPSLRRLYLTEVFTCVNDRTYLALRHYAPYLTHLRIQCADGYIESSRTFLRQLLPSSTSSSEVDKDRGQEHGCGYQEDEERAHSRKEFPETLQSILLHPGPTQPRWRCGTMYMMRYMALRELEKCAKEDTRIVLFKESPWVWPYSRAHDYAEGQRQWLDRIAGGEGCWEVQ</sequence>
<dbReference type="AlphaFoldDB" id="A0A9P5XMJ0"/>
<accession>A0A9P5XMJ0</accession>
<protein>
    <submittedName>
        <fullName evidence="2">Uncharacterized protein</fullName>
    </submittedName>
</protein>
<keyword evidence="3" id="KW-1185">Reference proteome</keyword>
<proteinExistence type="predicted"/>
<dbReference type="Proteomes" id="UP000807342">
    <property type="component" value="Unassembled WGS sequence"/>
</dbReference>
<comment type="caution">
    <text evidence="2">The sequence shown here is derived from an EMBL/GenBank/DDBJ whole genome shotgun (WGS) entry which is preliminary data.</text>
</comment>
<gene>
    <name evidence="2" type="ORF">P691DRAFT_22078</name>
</gene>
<evidence type="ECO:0000313" key="2">
    <source>
        <dbReference type="EMBL" id="KAF9453568.1"/>
    </source>
</evidence>
<dbReference type="OrthoDB" id="2748701at2759"/>